<feature type="binding site" evidence="5">
    <location>
        <position position="188"/>
    </location>
    <ligand>
        <name>S-adenosyl-L-methionine</name>
        <dbReference type="ChEBI" id="CHEBI:59789"/>
    </ligand>
</feature>
<dbReference type="EMBL" id="AGFM01000018">
    <property type="protein sequence ID" value="EHJ61480.1"/>
    <property type="molecule type" value="Genomic_DNA"/>
</dbReference>
<dbReference type="InterPro" id="IPR007848">
    <property type="entry name" value="Small_mtfrase_dom"/>
</dbReference>
<dbReference type="InterPro" id="IPR002052">
    <property type="entry name" value="DNA_methylase_N6_adenine_CS"/>
</dbReference>
<name>G6EB13_9SPHN</name>
<dbReference type="InterPro" id="IPR004556">
    <property type="entry name" value="HemK-like"/>
</dbReference>
<evidence type="ECO:0000256" key="3">
    <source>
        <dbReference type="ARBA" id="ARBA00022691"/>
    </source>
</evidence>
<dbReference type="PROSITE" id="PS00092">
    <property type="entry name" value="N6_MTASE"/>
    <property type="match status" value="1"/>
</dbReference>
<evidence type="ECO:0000256" key="1">
    <source>
        <dbReference type="ARBA" id="ARBA00022603"/>
    </source>
</evidence>
<evidence type="ECO:0000256" key="4">
    <source>
        <dbReference type="ARBA" id="ARBA00048391"/>
    </source>
</evidence>
<dbReference type="NCBIfam" id="TIGR03534">
    <property type="entry name" value="RF_mod_PrmC"/>
    <property type="match status" value="1"/>
</dbReference>
<evidence type="ECO:0000313" key="9">
    <source>
        <dbReference type="Proteomes" id="UP000004030"/>
    </source>
</evidence>
<dbReference type="HAMAP" id="MF_02126">
    <property type="entry name" value="RF_methyltr_PrmC"/>
    <property type="match status" value="1"/>
</dbReference>
<keyword evidence="3 5" id="KW-0949">S-adenosyl-L-methionine</keyword>
<dbReference type="GO" id="GO:0003676">
    <property type="term" value="F:nucleic acid binding"/>
    <property type="evidence" value="ECO:0007669"/>
    <property type="project" value="InterPro"/>
</dbReference>
<reference evidence="8 9" key="1">
    <citation type="journal article" date="2012" name="J. Bacteriol.">
        <title>Genome sequence of benzo(a)pyrene-degrading bacterium Novosphingobium pentaromativorans US6-1.</title>
        <authorList>
            <person name="Luo Y.R."/>
            <person name="Kang S.G."/>
            <person name="Kim S.J."/>
            <person name="Kim M.R."/>
            <person name="Li N."/>
            <person name="Lee J.H."/>
            <person name="Kwon K.K."/>
        </authorList>
    </citation>
    <scope>NUCLEOTIDE SEQUENCE [LARGE SCALE GENOMIC DNA]</scope>
    <source>
        <strain evidence="8 9">US6-1</strain>
    </source>
</reference>
<protein>
    <recommendedName>
        <fullName evidence="5">Release factor glutamine methyltransferase</fullName>
        <shortName evidence="5">RF MTase</shortName>
        <ecNumber evidence="5">2.1.1.297</ecNumber>
    </recommendedName>
    <alternativeName>
        <fullName evidence="5">N5-glutamine methyltransferase PrmC</fullName>
    </alternativeName>
    <alternativeName>
        <fullName evidence="5">Protein-(glutamine-N5) MTase PrmC</fullName>
    </alternativeName>
    <alternativeName>
        <fullName evidence="5">Protein-glutamine N-methyltransferase PrmC</fullName>
    </alternativeName>
</protein>
<feature type="binding site" evidence="5">
    <location>
        <begin position="188"/>
        <end position="191"/>
    </location>
    <ligand>
        <name>substrate</name>
    </ligand>
</feature>
<dbReference type="PANTHER" id="PTHR18895:SF74">
    <property type="entry name" value="MTRF1L RELEASE FACTOR GLUTAMINE METHYLTRANSFERASE"/>
    <property type="match status" value="1"/>
</dbReference>
<dbReference type="InterPro" id="IPR040758">
    <property type="entry name" value="PrmC_N"/>
</dbReference>
<comment type="function">
    <text evidence="5">Methylates the class 1 translation termination release factors RF1/PrfA and RF2/PrfB on the glutamine residue of the universally conserved GGQ motif.</text>
</comment>
<evidence type="ECO:0000256" key="2">
    <source>
        <dbReference type="ARBA" id="ARBA00022679"/>
    </source>
</evidence>
<feature type="domain" description="Release factor glutamine methyltransferase N-terminal" evidence="7">
    <location>
        <begin position="9"/>
        <end position="74"/>
    </location>
</feature>
<feature type="binding site" evidence="5">
    <location>
        <position position="169"/>
    </location>
    <ligand>
        <name>S-adenosyl-L-methionine</name>
        <dbReference type="ChEBI" id="CHEBI:59789"/>
    </ligand>
</feature>
<evidence type="ECO:0000256" key="5">
    <source>
        <dbReference type="HAMAP-Rule" id="MF_02126"/>
    </source>
</evidence>
<evidence type="ECO:0000313" key="8">
    <source>
        <dbReference type="EMBL" id="EHJ61480.1"/>
    </source>
</evidence>
<dbReference type="CDD" id="cd02440">
    <property type="entry name" value="AdoMet_MTases"/>
    <property type="match status" value="1"/>
</dbReference>
<dbReference type="OrthoDB" id="9800643at2"/>
<dbReference type="InterPro" id="IPR019874">
    <property type="entry name" value="RF_methyltr_PrmC"/>
</dbReference>
<organism evidence="8 9">
    <name type="scientific">Novosphingobium pentaromativorans US6-1</name>
    <dbReference type="NCBI Taxonomy" id="1088721"/>
    <lineage>
        <taxon>Bacteria</taxon>
        <taxon>Pseudomonadati</taxon>
        <taxon>Pseudomonadota</taxon>
        <taxon>Alphaproteobacteria</taxon>
        <taxon>Sphingomonadales</taxon>
        <taxon>Sphingomonadaceae</taxon>
        <taxon>Novosphingobium</taxon>
    </lineage>
</organism>
<dbReference type="InterPro" id="IPR050320">
    <property type="entry name" value="N5-glutamine_MTase"/>
</dbReference>
<comment type="caution">
    <text evidence="8">The sequence shown here is derived from an EMBL/GenBank/DDBJ whole genome shotgun (WGS) entry which is preliminary data.</text>
</comment>
<gene>
    <name evidence="5" type="primary">prmC</name>
    <name evidence="8" type="ORF">NSU_1534</name>
</gene>
<dbReference type="KEGG" id="npn:JI59_12505"/>
<dbReference type="Gene3D" id="1.10.8.10">
    <property type="entry name" value="DNA helicase RuvA subunit, C-terminal domain"/>
    <property type="match status" value="1"/>
</dbReference>
<dbReference type="Gene3D" id="3.40.50.150">
    <property type="entry name" value="Vaccinia Virus protein VP39"/>
    <property type="match status" value="1"/>
</dbReference>
<dbReference type="AlphaFoldDB" id="G6EB13"/>
<feature type="domain" description="Methyltransferase small" evidence="6">
    <location>
        <begin position="96"/>
        <end position="196"/>
    </location>
</feature>
<keyword evidence="9" id="KW-1185">Reference proteome</keyword>
<sequence length="277" mass="28954">MPEDTVAAAIREAALKLGASSDTARLDAEVLMAHALGATRSEVLLRHMGAPVPESYEAMVARRMAQEPVAYITGQQEFFGLPFAVSSDVLIPRGDSEVLVETAIAERPQARRILDCGTGSGALLLAVLSQLPGARGVGIDCSSSALAVARANAEALGLAGRAALALADWHVPGWAEALGGPFDLILANPPYVEDDAPLDLSVRAFEPAGALFSGPEGLDDYRVLIPQLRDLLAPSGMALVEIGHAQADAVSAIGRAAGLSVRLHRDLADRPRVLGFW</sequence>
<feature type="binding site" evidence="5">
    <location>
        <position position="140"/>
    </location>
    <ligand>
        <name>S-adenosyl-L-methionine</name>
        <dbReference type="ChEBI" id="CHEBI:59789"/>
    </ligand>
</feature>
<feature type="binding site" evidence="5">
    <location>
        <begin position="117"/>
        <end position="121"/>
    </location>
    <ligand>
        <name>S-adenosyl-L-methionine</name>
        <dbReference type="ChEBI" id="CHEBI:59789"/>
    </ligand>
</feature>
<dbReference type="GO" id="GO:0102559">
    <property type="term" value="F:peptide chain release factor N(5)-glutamine methyltransferase activity"/>
    <property type="evidence" value="ECO:0007669"/>
    <property type="project" value="UniProtKB-EC"/>
</dbReference>
<dbReference type="SUPFAM" id="SSF53335">
    <property type="entry name" value="S-adenosyl-L-methionine-dependent methyltransferases"/>
    <property type="match status" value="1"/>
</dbReference>
<evidence type="ECO:0000259" key="7">
    <source>
        <dbReference type="Pfam" id="PF17827"/>
    </source>
</evidence>
<dbReference type="RefSeq" id="WP_007012449.1">
    <property type="nucleotide sequence ID" value="NZ_AGFM01000018.1"/>
</dbReference>
<dbReference type="Proteomes" id="UP000004030">
    <property type="component" value="Unassembled WGS sequence"/>
</dbReference>
<accession>G6EB13</accession>
<dbReference type="NCBIfam" id="TIGR00536">
    <property type="entry name" value="hemK_fam"/>
    <property type="match status" value="1"/>
</dbReference>
<dbReference type="GO" id="GO:0032259">
    <property type="term" value="P:methylation"/>
    <property type="evidence" value="ECO:0007669"/>
    <property type="project" value="UniProtKB-KW"/>
</dbReference>
<dbReference type="STRING" id="1088721.JI59_12505"/>
<dbReference type="Pfam" id="PF05175">
    <property type="entry name" value="MTS"/>
    <property type="match status" value="1"/>
</dbReference>
<comment type="similarity">
    <text evidence="5">Belongs to the protein N5-glutamine methyltransferase family. PrmC subfamily.</text>
</comment>
<comment type="catalytic activity">
    <reaction evidence="4 5">
        <text>L-glutaminyl-[peptide chain release factor] + S-adenosyl-L-methionine = N(5)-methyl-L-glutaminyl-[peptide chain release factor] + S-adenosyl-L-homocysteine + H(+)</text>
        <dbReference type="Rhea" id="RHEA:42896"/>
        <dbReference type="Rhea" id="RHEA-COMP:10271"/>
        <dbReference type="Rhea" id="RHEA-COMP:10272"/>
        <dbReference type="ChEBI" id="CHEBI:15378"/>
        <dbReference type="ChEBI" id="CHEBI:30011"/>
        <dbReference type="ChEBI" id="CHEBI:57856"/>
        <dbReference type="ChEBI" id="CHEBI:59789"/>
        <dbReference type="ChEBI" id="CHEBI:61891"/>
        <dbReference type="EC" id="2.1.1.297"/>
    </reaction>
</comment>
<dbReference type="EC" id="2.1.1.297" evidence="5"/>
<proteinExistence type="inferred from homology"/>
<keyword evidence="2 5" id="KW-0808">Transferase</keyword>
<dbReference type="PATRIC" id="fig|1088721.3.peg.1515"/>
<dbReference type="eggNOG" id="COG2890">
    <property type="taxonomic scope" value="Bacteria"/>
</dbReference>
<dbReference type="PANTHER" id="PTHR18895">
    <property type="entry name" value="HEMK METHYLTRANSFERASE"/>
    <property type="match status" value="1"/>
</dbReference>
<evidence type="ECO:0000259" key="6">
    <source>
        <dbReference type="Pfam" id="PF05175"/>
    </source>
</evidence>
<keyword evidence="1 5" id="KW-0489">Methyltransferase</keyword>
<dbReference type="Pfam" id="PF17827">
    <property type="entry name" value="PrmC_N"/>
    <property type="match status" value="1"/>
</dbReference>
<dbReference type="InterPro" id="IPR029063">
    <property type="entry name" value="SAM-dependent_MTases_sf"/>
</dbReference>